<comment type="caution">
    <text evidence="3">The sequence shown here is derived from an EMBL/GenBank/DDBJ whole genome shotgun (WGS) entry which is preliminary data.</text>
</comment>
<dbReference type="KEGG" id="bdw:94334363"/>
<evidence type="ECO:0000259" key="2">
    <source>
        <dbReference type="Pfam" id="PF18590"/>
    </source>
</evidence>
<name>A0AAD9PLU6_9APIC</name>
<dbReference type="Pfam" id="PF18590">
    <property type="entry name" value="IMP2_N"/>
    <property type="match status" value="1"/>
</dbReference>
<sequence length="223" mass="24463">MDEENIERSETIETQSEPAVEQQPSPVQVPSTPSTPAAPASPRAAAPVPSGSNSPVCHLVYAESGQGTFLCQWKASEAEEVNGSVMMFSPTKTVPKFKLTSNCGRSELSKSVVPDKSKFYSCLCQFVKMARDYNGKIQLLEAWQDRMPYNSDMYLHTPENKIIKIEKGWYDVLEADGVAAVARGKVASATYTLLASLIFDVACKKWGKIDMEIWGAAAMQKVN</sequence>
<dbReference type="GeneID" id="94334363"/>
<dbReference type="EMBL" id="JALLKP010000001">
    <property type="protein sequence ID" value="KAK2197070.1"/>
    <property type="molecule type" value="Genomic_DNA"/>
</dbReference>
<evidence type="ECO:0000313" key="3">
    <source>
        <dbReference type="EMBL" id="KAK2197070.1"/>
    </source>
</evidence>
<reference evidence="3" key="1">
    <citation type="journal article" date="2023" name="Nat. Microbiol.">
        <title>Babesia duncani multi-omics identifies virulence factors and drug targets.</title>
        <authorList>
            <person name="Singh P."/>
            <person name="Lonardi S."/>
            <person name="Liang Q."/>
            <person name="Vydyam P."/>
            <person name="Khabirova E."/>
            <person name="Fang T."/>
            <person name="Gihaz S."/>
            <person name="Thekkiniath J."/>
            <person name="Munshi M."/>
            <person name="Abel S."/>
            <person name="Ciampossin L."/>
            <person name="Batugedara G."/>
            <person name="Gupta M."/>
            <person name="Lu X.M."/>
            <person name="Lenz T."/>
            <person name="Chakravarty S."/>
            <person name="Cornillot E."/>
            <person name="Hu Y."/>
            <person name="Ma W."/>
            <person name="Gonzalez L.M."/>
            <person name="Sanchez S."/>
            <person name="Estrada K."/>
            <person name="Sanchez-Flores A."/>
            <person name="Montero E."/>
            <person name="Harb O.S."/>
            <person name="Le Roch K.G."/>
            <person name="Mamoun C.B."/>
        </authorList>
    </citation>
    <scope>NUCLEOTIDE SEQUENCE</scope>
    <source>
        <strain evidence="3">WA1</strain>
    </source>
</reference>
<keyword evidence="4" id="KW-1185">Reference proteome</keyword>
<accession>A0AAD9PLU6</accession>
<feature type="region of interest" description="Disordered" evidence="1">
    <location>
        <begin position="1"/>
        <end position="49"/>
    </location>
</feature>
<proteinExistence type="predicted"/>
<dbReference type="AlphaFoldDB" id="A0AAD9PLU6"/>
<organism evidence="3 4">
    <name type="scientific">Babesia duncani</name>
    <dbReference type="NCBI Taxonomy" id="323732"/>
    <lineage>
        <taxon>Eukaryota</taxon>
        <taxon>Sar</taxon>
        <taxon>Alveolata</taxon>
        <taxon>Apicomplexa</taxon>
        <taxon>Aconoidasida</taxon>
        <taxon>Piroplasmida</taxon>
        <taxon>Babesiidae</taxon>
        <taxon>Babesia</taxon>
    </lineage>
</organism>
<protein>
    <submittedName>
        <fullName evidence="3">Immune mapped protein 2</fullName>
    </submittedName>
</protein>
<evidence type="ECO:0000313" key="4">
    <source>
        <dbReference type="Proteomes" id="UP001214638"/>
    </source>
</evidence>
<feature type="compositionally biased region" description="Low complexity" evidence="1">
    <location>
        <begin position="17"/>
        <end position="49"/>
    </location>
</feature>
<dbReference type="RefSeq" id="XP_067803912.1">
    <property type="nucleotide sequence ID" value="XM_067945121.1"/>
</dbReference>
<dbReference type="InterPro" id="IPR040955">
    <property type="entry name" value="IMP2_N"/>
</dbReference>
<feature type="compositionally biased region" description="Basic and acidic residues" evidence="1">
    <location>
        <begin position="1"/>
        <end position="11"/>
    </location>
</feature>
<feature type="domain" description="Immune mapped protein 2 N-terminal" evidence="2">
    <location>
        <begin position="55"/>
        <end position="140"/>
    </location>
</feature>
<evidence type="ECO:0000256" key="1">
    <source>
        <dbReference type="SAM" id="MobiDB-lite"/>
    </source>
</evidence>
<dbReference type="Proteomes" id="UP001214638">
    <property type="component" value="Unassembled WGS sequence"/>
</dbReference>
<gene>
    <name evidence="3" type="ORF">BdWA1_000065</name>
</gene>